<dbReference type="RefSeq" id="WP_344908731.1">
    <property type="nucleotide sequence ID" value="NZ_BAAAYO010000006.1"/>
</dbReference>
<keyword evidence="1" id="KW-1133">Transmembrane helix</keyword>
<comment type="caution">
    <text evidence="2">The sequence shown here is derived from an EMBL/GenBank/DDBJ whole genome shotgun (WGS) entry which is preliminary data.</text>
</comment>
<reference evidence="2 3" key="1">
    <citation type="submission" date="2024-09" db="EMBL/GenBank/DDBJ databases">
        <authorList>
            <person name="Sun Q."/>
            <person name="Mori K."/>
        </authorList>
    </citation>
    <scope>NUCLEOTIDE SEQUENCE [LARGE SCALE GENOMIC DNA]</scope>
    <source>
        <strain evidence="2 3">JCM 12520</strain>
    </source>
</reference>
<accession>A0ABV5W508</accession>
<feature type="transmembrane region" description="Helical" evidence="1">
    <location>
        <begin position="26"/>
        <end position="50"/>
    </location>
</feature>
<sequence>MSTELDHIIQEESSGNRPVSYATNPIANVLHTLGVGILIVGIIAGVFIIAALEDPGSTRSFSPDPHPLRWVYGVTLIISSLFSGMVFVGFGETIKLLTRIKENTET</sequence>
<proteinExistence type="predicted"/>
<keyword evidence="1" id="KW-0812">Transmembrane</keyword>
<name>A0ABV5W508_9BACL</name>
<protein>
    <submittedName>
        <fullName evidence="2">Uncharacterized protein</fullName>
    </submittedName>
</protein>
<keyword evidence="1" id="KW-0472">Membrane</keyword>
<keyword evidence="3" id="KW-1185">Reference proteome</keyword>
<gene>
    <name evidence="2" type="ORF">ACFFNY_29105</name>
</gene>
<organism evidence="2 3">
    <name type="scientific">Paenibacillus hodogayensis</name>
    <dbReference type="NCBI Taxonomy" id="279208"/>
    <lineage>
        <taxon>Bacteria</taxon>
        <taxon>Bacillati</taxon>
        <taxon>Bacillota</taxon>
        <taxon>Bacilli</taxon>
        <taxon>Bacillales</taxon>
        <taxon>Paenibacillaceae</taxon>
        <taxon>Paenibacillus</taxon>
    </lineage>
</organism>
<evidence type="ECO:0000313" key="3">
    <source>
        <dbReference type="Proteomes" id="UP001589619"/>
    </source>
</evidence>
<evidence type="ECO:0000313" key="2">
    <source>
        <dbReference type="EMBL" id="MFB9755657.1"/>
    </source>
</evidence>
<dbReference type="Proteomes" id="UP001589619">
    <property type="component" value="Unassembled WGS sequence"/>
</dbReference>
<dbReference type="EMBL" id="JBHMAG010000018">
    <property type="protein sequence ID" value="MFB9755657.1"/>
    <property type="molecule type" value="Genomic_DNA"/>
</dbReference>
<evidence type="ECO:0000256" key="1">
    <source>
        <dbReference type="SAM" id="Phobius"/>
    </source>
</evidence>
<feature type="transmembrane region" description="Helical" evidence="1">
    <location>
        <begin position="70"/>
        <end position="91"/>
    </location>
</feature>